<feature type="domain" description="Amidase" evidence="2">
    <location>
        <begin position="27"/>
        <end position="454"/>
    </location>
</feature>
<organism evidence="3 4">
    <name type="scientific">Acidisoma cellulosilyticum</name>
    <dbReference type="NCBI Taxonomy" id="2802395"/>
    <lineage>
        <taxon>Bacteria</taxon>
        <taxon>Pseudomonadati</taxon>
        <taxon>Pseudomonadota</taxon>
        <taxon>Alphaproteobacteria</taxon>
        <taxon>Acetobacterales</taxon>
        <taxon>Acidocellaceae</taxon>
        <taxon>Acidisoma</taxon>
    </lineage>
</organism>
<dbReference type="InterPro" id="IPR023631">
    <property type="entry name" value="Amidase_dom"/>
</dbReference>
<accession>A0A963Z2A3</accession>
<dbReference type="Gene3D" id="3.90.1300.10">
    <property type="entry name" value="Amidase signature (AS) domain"/>
    <property type="match status" value="1"/>
</dbReference>
<evidence type="ECO:0000259" key="2">
    <source>
        <dbReference type="Pfam" id="PF01425"/>
    </source>
</evidence>
<sequence>MNCRDYLQHDGLGLAALVRRGDVTASELLETAVACMEVVQPKVNALAHLTTGLAERQIAAGLPDGPFTGLPFLIKDAGGALGGAPMTSGSALFRDHIAPTDTPLIARHKAAGLVIFGKTNTPELSLSFTTEPLAQGVTRNPCNLQHSAGGSSGGSAAAVAAGIVPLAHASDGAGSIRVPAAHCGLFGLKPTRLRVSAGLDNPDPLMGMSGLHGVSRSVRDSAALLDATAGALPGDPYAAPPQARPYLAETMRDPAPLIIGLSVTAPLGTPVDADCVAAAETAAALLESLGHRVEWRAADEDADAIKSAWEVITLTSVLASVRGYATRAGIADYTSLLEPVNAAWIARGAGLTALDHAEAIAALRRAGEAMGRAFRHCDILLTPATAAPPPLLGVLAGQGAADTGFYDRFWAHSPFTALYNATGCPAASIPFGQTASGLPLGIQVGAPLGEEGRIFALAAQIERARPWHYDTPFRLLTQATGVDALASSTSMH</sequence>
<dbReference type="Proteomes" id="UP000721844">
    <property type="component" value="Unassembled WGS sequence"/>
</dbReference>
<proteinExistence type="inferred from homology"/>
<evidence type="ECO:0000313" key="4">
    <source>
        <dbReference type="Proteomes" id="UP000721844"/>
    </source>
</evidence>
<dbReference type="EMBL" id="JAESVA010000004">
    <property type="protein sequence ID" value="MCB8881419.1"/>
    <property type="molecule type" value="Genomic_DNA"/>
</dbReference>
<comment type="similarity">
    <text evidence="1">Belongs to the amidase family.</text>
</comment>
<comment type="caution">
    <text evidence="3">The sequence shown here is derived from an EMBL/GenBank/DDBJ whole genome shotgun (WGS) entry which is preliminary data.</text>
</comment>
<protein>
    <submittedName>
        <fullName evidence="3">Amidase</fullName>
    </submittedName>
</protein>
<name>A0A963Z2A3_9PROT</name>
<dbReference type="Pfam" id="PF01425">
    <property type="entry name" value="Amidase"/>
    <property type="match status" value="1"/>
</dbReference>
<dbReference type="AlphaFoldDB" id="A0A963Z2A3"/>
<dbReference type="RefSeq" id="WP_227308090.1">
    <property type="nucleotide sequence ID" value="NZ_JAESVA010000004.1"/>
</dbReference>
<keyword evidence="4" id="KW-1185">Reference proteome</keyword>
<gene>
    <name evidence="3" type="ORF">ACELLULO517_14310</name>
</gene>
<dbReference type="InterPro" id="IPR000120">
    <property type="entry name" value="Amidase"/>
</dbReference>
<dbReference type="PROSITE" id="PS00571">
    <property type="entry name" value="AMIDASES"/>
    <property type="match status" value="1"/>
</dbReference>
<evidence type="ECO:0000313" key="3">
    <source>
        <dbReference type="EMBL" id="MCB8881419.1"/>
    </source>
</evidence>
<dbReference type="PANTHER" id="PTHR11895">
    <property type="entry name" value="TRANSAMIDASE"/>
    <property type="match status" value="1"/>
</dbReference>
<dbReference type="PANTHER" id="PTHR11895:SF7">
    <property type="entry name" value="GLUTAMYL-TRNA(GLN) AMIDOTRANSFERASE SUBUNIT A, MITOCHONDRIAL"/>
    <property type="match status" value="1"/>
</dbReference>
<dbReference type="InterPro" id="IPR036928">
    <property type="entry name" value="AS_sf"/>
</dbReference>
<dbReference type="SUPFAM" id="SSF75304">
    <property type="entry name" value="Amidase signature (AS) enzymes"/>
    <property type="match status" value="1"/>
</dbReference>
<reference evidence="3 4" key="1">
    <citation type="journal article" date="2021" name="Microorganisms">
        <title>Acidisoma silvae sp. nov. and Acidisomacellulosilytica sp. nov., Two Acidophilic Bacteria Isolated from Decaying Wood, Hydrolyzing Cellulose and Producing Poly-3-hydroxybutyrate.</title>
        <authorList>
            <person name="Mieszkin S."/>
            <person name="Pouder E."/>
            <person name="Uroz S."/>
            <person name="Simon-Colin C."/>
            <person name="Alain K."/>
        </authorList>
    </citation>
    <scope>NUCLEOTIDE SEQUENCE [LARGE SCALE GENOMIC DNA]</scope>
    <source>
        <strain evidence="3 4">HW T5.17</strain>
    </source>
</reference>
<evidence type="ECO:0000256" key="1">
    <source>
        <dbReference type="ARBA" id="ARBA00009199"/>
    </source>
</evidence>
<dbReference type="InterPro" id="IPR020556">
    <property type="entry name" value="Amidase_CS"/>
</dbReference>
<dbReference type="GO" id="GO:0003824">
    <property type="term" value="F:catalytic activity"/>
    <property type="evidence" value="ECO:0007669"/>
    <property type="project" value="InterPro"/>
</dbReference>